<evidence type="ECO:0000313" key="2">
    <source>
        <dbReference type="Proteomes" id="UP001320544"/>
    </source>
</evidence>
<keyword evidence="2" id="KW-1185">Reference proteome</keyword>
<dbReference type="RefSeq" id="WP_244411506.1">
    <property type="nucleotide sequence ID" value="NZ_AP025564.1"/>
</dbReference>
<keyword evidence="1" id="KW-0808">Transferase</keyword>
<dbReference type="InterPro" id="IPR027417">
    <property type="entry name" value="P-loop_NTPase"/>
</dbReference>
<dbReference type="SUPFAM" id="SSF52540">
    <property type="entry name" value="P-loop containing nucleoside triphosphate hydrolases"/>
    <property type="match status" value="1"/>
</dbReference>
<gene>
    <name evidence="1" type="ORF">CE91St30_03240</name>
</gene>
<evidence type="ECO:0000313" key="1">
    <source>
        <dbReference type="EMBL" id="BDE94991.1"/>
    </source>
</evidence>
<sequence>MNDNLIISISREYGSGGREIGERLASTLGIAYYDKELINRIVQKSGLPDDVVEAHDEKVLNRFLFTPNRFLTGADLDQPIASAIHAAEIESIRSAADESPCVIVGRSADSVLSSYPGLISIYVSAPMENRIARVMRRNNISEGEAKTRIARIDKDRAHYYRYFTDKKWGEANNYDLCINSGKMAVADDAVAVISTYLDRMERSR</sequence>
<keyword evidence="1" id="KW-0418">Kinase</keyword>
<proteinExistence type="predicted"/>
<accession>A0ABM7WFT6</accession>
<reference evidence="1 2" key="1">
    <citation type="submission" date="2022-01" db="EMBL/GenBank/DDBJ databases">
        <title>Novel bile acid biosynthetic pathways are enriched in the microbiome of centenarians.</title>
        <authorList>
            <person name="Sato Y."/>
            <person name="Atarashi K."/>
            <person name="Plichta R.D."/>
            <person name="Arai Y."/>
            <person name="Sasajima S."/>
            <person name="Kearney M.S."/>
            <person name="Suda W."/>
            <person name="Takeshita K."/>
            <person name="Sasaki T."/>
            <person name="Okamoto S."/>
            <person name="Skelly N.A."/>
            <person name="Okamura Y."/>
            <person name="Vlamakis H."/>
            <person name="Li Y."/>
            <person name="Tanoue T."/>
            <person name="Takei H."/>
            <person name="Nittono H."/>
            <person name="Narushima S."/>
            <person name="Irie J."/>
            <person name="Itoh H."/>
            <person name="Moriya K."/>
            <person name="Sugiura Y."/>
            <person name="Suematsu M."/>
            <person name="Moritoki N."/>
            <person name="Shibata S."/>
            <person name="Littman R.D."/>
            <person name="Fischbach A.M."/>
            <person name="Uwamino Y."/>
            <person name="Inoue T."/>
            <person name="Honda A."/>
            <person name="Hattori M."/>
            <person name="Murai T."/>
            <person name="Xavier J.R."/>
            <person name="Hirose N."/>
            <person name="Honda K."/>
        </authorList>
    </citation>
    <scope>NUCLEOTIDE SEQUENCE [LARGE SCALE GENOMIC DNA]</scope>
    <source>
        <strain evidence="1 2">CE91-St30</strain>
    </source>
</reference>
<dbReference type="EMBL" id="AP025564">
    <property type="protein sequence ID" value="BDE94991.1"/>
    <property type="molecule type" value="Genomic_DNA"/>
</dbReference>
<dbReference type="Proteomes" id="UP001320544">
    <property type="component" value="Chromosome"/>
</dbReference>
<dbReference type="GO" id="GO:0016301">
    <property type="term" value="F:kinase activity"/>
    <property type="evidence" value="ECO:0007669"/>
    <property type="project" value="UniProtKB-KW"/>
</dbReference>
<dbReference type="Gene3D" id="3.40.50.300">
    <property type="entry name" value="P-loop containing nucleotide triphosphate hydrolases"/>
    <property type="match status" value="1"/>
</dbReference>
<dbReference type="Pfam" id="PF13189">
    <property type="entry name" value="Cytidylate_kin2"/>
    <property type="match status" value="1"/>
</dbReference>
<protein>
    <submittedName>
        <fullName evidence="1">Cytidylate kinase</fullName>
    </submittedName>
</protein>
<name>A0ABM7WFT6_9ACTN</name>
<organism evidence="1 2">
    <name type="scientific">Raoultibacter timonensis</name>
    <dbReference type="NCBI Taxonomy" id="1907662"/>
    <lineage>
        <taxon>Bacteria</taxon>
        <taxon>Bacillati</taxon>
        <taxon>Actinomycetota</taxon>
        <taxon>Coriobacteriia</taxon>
        <taxon>Eggerthellales</taxon>
        <taxon>Eggerthellaceae</taxon>
        <taxon>Raoultibacter</taxon>
    </lineage>
</organism>